<dbReference type="Proteomes" id="UP000324629">
    <property type="component" value="Unassembled WGS sequence"/>
</dbReference>
<accession>A0A5J4P2Y6</accession>
<sequence length="542" mass="59664">MLTTVLSRFISRNLIGLFAIPTLSILVREVNSSQEENSRASSVQSDFSSTEDRIVRRQSALHSQSSLQSTATSSSAESQSASPQLTGSSRIQQSSPYPSDRRRGSHYLTRRKIIPHSEPTLPDLPVPPSVGDQACSETIGRTRPHERRLIKQSSLPDGSNINAASSTAESAPPVPPRAHYSVAGDFRKLETKHNTDNEVLQSAISPPVPPKAKPRTRGPLRATRTICEQEFNRLSEAVASHLGTQQPQPDSLNRPTGKPTRSSLSAVLPVTHRFDNSLPTKSHNDVPATATVATWDTQTTTARLSREKVRLLPASPPVTHRFRDRRHASTDRFSFPTISNANVVTAFRSPSTTHINFQTLDELPKTETQSVCNLCRPVETDPCGSHGKPANGIPSAKAQLFNTEVRVRNQPRQAERDKRVTVQGHPDFQDWFHSGMYDSPEPEAQGVLVNMPIATRRRVRSIDRFTVLRRGSKRPGHTESQPSNEATIFHTDDIAGIINETDQNADLDSVRGPPSVRRMSSHASTVSSESNTLISNSTEKIN</sequence>
<feature type="compositionally biased region" description="Polar residues" evidence="1">
    <location>
        <begin position="521"/>
        <end position="542"/>
    </location>
</feature>
<gene>
    <name evidence="2" type="ORF">DEA37_0009980</name>
</gene>
<feature type="compositionally biased region" description="Polar residues" evidence="1">
    <location>
        <begin position="151"/>
        <end position="169"/>
    </location>
</feature>
<feature type="compositionally biased region" description="Polar residues" evidence="1">
    <location>
        <begin position="242"/>
        <end position="263"/>
    </location>
</feature>
<reference evidence="2 3" key="1">
    <citation type="journal article" date="2019" name="Gigascience">
        <title>Whole-genome sequence of the oriental lung fluke Paragonimus westermani.</title>
        <authorList>
            <person name="Oey H."/>
            <person name="Zakrzewski M."/>
            <person name="Narain K."/>
            <person name="Devi K.R."/>
            <person name="Agatsuma T."/>
            <person name="Nawaratna S."/>
            <person name="Gobert G.N."/>
            <person name="Jones M.K."/>
            <person name="Ragan M.A."/>
            <person name="McManus D.P."/>
            <person name="Krause L."/>
        </authorList>
    </citation>
    <scope>NUCLEOTIDE SEQUENCE [LARGE SCALE GENOMIC DNA]</scope>
    <source>
        <strain evidence="2 3">IND2009</strain>
    </source>
</reference>
<proteinExistence type="predicted"/>
<feature type="compositionally biased region" description="Basic residues" evidence="1">
    <location>
        <begin position="103"/>
        <end position="114"/>
    </location>
</feature>
<name>A0A5J4P2Y6_9TREM</name>
<keyword evidence="3" id="KW-1185">Reference proteome</keyword>
<dbReference type="AlphaFoldDB" id="A0A5J4P2Y6"/>
<protein>
    <submittedName>
        <fullName evidence="2">Uncharacterized protein</fullName>
    </submittedName>
</protein>
<evidence type="ECO:0000313" key="2">
    <source>
        <dbReference type="EMBL" id="KAA3682187.1"/>
    </source>
</evidence>
<organism evidence="2 3">
    <name type="scientific">Paragonimus westermani</name>
    <dbReference type="NCBI Taxonomy" id="34504"/>
    <lineage>
        <taxon>Eukaryota</taxon>
        <taxon>Metazoa</taxon>
        <taxon>Spiralia</taxon>
        <taxon>Lophotrochozoa</taxon>
        <taxon>Platyhelminthes</taxon>
        <taxon>Trematoda</taxon>
        <taxon>Digenea</taxon>
        <taxon>Plagiorchiida</taxon>
        <taxon>Troglotremata</taxon>
        <taxon>Troglotrematidae</taxon>
        <taxon>Paragonimus</taxon>
    </lineage>
</organism>
<feature type="region of interest" description="Disordered" evidence="1">
    <location>
        <begin position="241"/>
        <end position="263"/>
    </location>
</feature>
<comment type="caution">
    <text evidence="2">The sequence shown here is derived from an EMBL/GenBank/DDBJ whole genome shotgun (WGS) entry which is preliminary data.</text>
</comment>
<feature type="region of interest" description="Disordered" evidence="1">
    <location>
        <begin position="501"/>
        <end position="542"/>
    </location>
</feature>
<dbReference type="EMBL" id="QNGE01000056">
    <property type="protein sequence ID" value="KAA3682187.1"/>
    <property type="molecule type" value="Genomic_DNA"/>
</dbReference>
<feature type="compositionally biased region" description="Polar residues" evidence="1">
    <location>
        <begin position="83"/>
        <end position="97"/>
    </location>
</feature>
<evidence type="ECO:0000256" key="1">
    <source>
        <dbReference type="SAM" id="MobiDB-lite"/>
    </source>
</evidence>
<evidence type="ECO:0000313" key="3">
    <source>
        <dbReference type="Proteomes" id="UP000324629"/>
    </source>
</evidence>
<feature type="compositionally biased region" description="Low complexity" evidence="1">
    <location>
        <begin position="58"/>
        <end position="82"/>
    </location>
</feature>
<feature type="region of interest" description="Disordered" evidence="1">
    <location>
        <begin position="196"/>
        <end position="218"/>
    </location>
</feature>
<feature type="compositionally biased region" description="Polar residues" evidence="1">
    <location>
        <begin position="33"/>
        <end position="48"/>
    </location>
</feature>
<feature type="region of interest" description="Disordered" evidence="1">
    <location>
        <begin position="33"/>
        <end position="179"/>
    </location>
</feature>